<dbReference type="InterPro" id="IPR035647">
    <property type="entry name" value="EFG_III/V"/>
</dbReference>
<dbReference type="GO" id="GO:0005737">
    <property type="term" value="C:cytoplasm"/>
    <property type="evidence" value="ECO:0007669"/>
    <property type="project" value="TreeGrafter"/>
</dbReference>
<evidence type="ECO:0000259" key="2">
    <source>
        <dbReference type="Pfam" id="PF01205"/>
    </source>
</evidence>
<dbReference type="InterPro" id="IPR036956">
    <property type="entry name" value="Impact_N_sf"/>
</dbReference>
<dbReference type="PANTHER" id="PTHR16301">
    <property type="entry name" value="IMPACT-RELATED"/>
    <property type="match status" value="1"/>
</dbReference>
<dbReference type="PANTHER" id="PTHR16301:SF20">
    <property type="entry name" value="IMPACT FAMILY MEMBER YIGZ"/>
    <property type="match status" value="1"/>
</dbReference>
<dbReference type="Gene3D" id="3.30.230.30">
    <property type="entry name" value="Impact, N-terminal domain"/>
    <property type="match status" value="1"/>
</dbReference>
<feature type="domain" description="Impact N-terminal" evidence="2">
    <location>
        <begin position="17"/>
        <end position="122"/>
    </location>
</feature>
<sequence length="206" mass="22763">MEYISVAQRAEAEIVIKKSRFIGNVSPARTVQEALEFISAVREKYSDATHNVYAYSVGTGVRSEKASDDGEPRGTAGYPVLEVIKKRNLTNVVCVVTRYFGGILLGAGGLIRAYGTAASLAIDKAGISRWVYHDLLFISVDYEHFGRIQRELETRGCIIRDTAYADRVTVKSLILPDETENLRKKISDLTSGKALVSVKEGQYVPR</sequence>
<dbReference type="SUPFAM" id="SSF54980">
    <property type="entry name" value="EF-G C-terminal domain-like"/>
    <property type="match status" value="1"/>
</dbReference>
<dbReference type="InterPro" id="IPR015269">
    <property type="entry name" value="UPF0029_Impact_C"/>
</dbReference>
<feature type="domain" description="UPF0029" evidence="3">
    <location>
        <begin position="138"/>
        <end position="193"/>
    </location>
</feature>
<dbReference type="NCBIfam" id="TIGR00257">
    <property type="entry name" value="IMPACT_YIGZ"/>
    <property type="match status" value="1"/>
</dbReference>
<evidence type="ECO:0000259" key="3">
    <source>
        <dbReference type="Pfam" id="PF09186"/>
    </source>
</evidence>
<dbReference type="SUPFAM" id="SSF54211">
    <property type="entry name" value="Ribosomal protein S5 domain 2-like"/>
    <property type="match status" value="1"/>
</dbReference>
<evidence type="ECO:0000256" key="1">
    <source>
        <dbReference type="ARBA" id="ARBA00007665"/>
    </source>
</evidence>
<proteinExistence type="inferred from homology"/>
<dbReference type="GO" id="GO:0006446">
    <property type="term" value="P:regulation of translational initiation"/>
    <property type="evidence" value="ECO:0007669"/>
    <property type="project" value="TreeGrafter"/>
</dbReference>
<name>A0AAT9LB20_9FIRM</name>
<evidence type="ECO:0000313" key="4">
    <source>
        <dbReference type="EMBL" id="QUL98296.1"/>
    </source>
</evidence>
<dbReference type="Pfam" id="PF01205">
    <property type="entry name" value="Impact_N"/>
    <property type="match status" value="1"/>
</dbReference>
<comment type="similarity">
    <text evidence="1">Belongs to the IMPACT family.</text>
</comment>
<dbReference type="InterPro" id="IPR020568">
    <property type="entry name" value="Ribosomal_Su5_D2-typ_SF"/>
</dbReference>
<dbReference type="InterPro" id="IPR023582">
    <property type="entry name" value="Impact"/>
</dbReference>
<dbReference type="KEGG" id="fcz:IMF26_09755"/>
<gene>
    <name evidence="4" type="ORF">IMF26_09755</name>
</gene>
<dbReference type="PROSITE" id="PS00910">
    <property type="entry name" value="UPF0029"/>
    <property type="match status" value="1"/>
</dbReference>
<organism evidence="4">
    <name type="scientific">Candidatus Fermentithermobacillus carboniphilus</name>
    <dbReference type="NCBI Taxonomy" id="3085328"/>
    <lineage>
        <taxon>Bacteria</taxon>
        <taxon>Bacillati</taxon>
        <taxon>Bacillota</taxon>
        <taxon>Candidatus Fermentithermobacillia</taxon>
        <taxon>Candidatus Fermentithermobacillales</taxon>
        <taxon>Candidatus Fermentithermobacillaceae</taxon>
        <taxon>Candidatus Fermentithermobacillus</taxon>
    </lineage>
</organism>
<protein>
    <submittedName>
        <fullName evidence="4">YigZ family protein</fullName>
    </submittedName>
</protein>
<dbReference type="Gene3D" id="3.30.70.240">
    <property type="match status" value="1"/>
</dbReference>
<accession>A0AAT9LB20</accession>
<dbReference type="InterPro" id="IPR001498">
    <property type="entry name" value="Impact_N"/>
</dbReference>
<dbReference type="EMBL" id="CP062796">
    <property type="protein sequence ID" value="QUL98296.1"/>
    <property type="molecule type" value="Genomic_DNA"/>
</dbReference>
<dbReference type="InterPro" id="IPR015796">
    <property type="entry name" value="Impact_YigZ-like"/>
</dbReference>
<dbReference type="InterPro" id="IPR020569">
    <property type="entry name" value="UPF0029_Impact_CS"/>
</dbReference>
<reference evidence="4" key="2">
    <citation type="journal article" date="2023" name="Biology">
        <title>Prokaryotic Life Associated with Coal-Fire Gas Vents Revealed by Metagenomics.</title>
        <authorList>
            <person name="Kadnikov V.V."/>
            <person name="Mardanov A.V."/>
            <person name="Beletsky A.V."/>
            <person name="Karnachuk O.V."/>
            <person name="Ravin N.V."/>
        </authorList>
    </citation>
    <scope>NUCLEOTIDE SEQUENCE</scope>
    <source>
        <strain evidence="4">Bu02</strain>
    </source>
</reference>
<dbReference type="AlphaFoldDB" id="A0AAT9LB20"/>
<dbReference type="Pfam" id="PF09186">
    <property type="entry name" value="DUF1949"/>
    <property type="match status" value="1"/>
</dbReference>
<reference evidence="4" key="1">
    <citation type="submission" date="2020-10" db="EMBL/GenBank/DDBJ databases">
        <authorList>
            <person name="Kadnikov V."/>
            <person name="Beletsky A.V."/>
            <person name="Mardanov A.V."/>
            <person name="Karnachuk O.V."/>
            <person name="Ravin N.V."/>
        </authorList>
    </citation>
    <scope>NUCLEOTIDE SEQUENCE</scope>
    <source>
        <strain evidence="4">Bu02</strain>
    </source>
</reference>